<dbReference type="InterPro" id="IPR000244">
    <property type="entry name" value="Ribosomal_bL9"/>
</dbReference>
<evidence type="ECO:0000256" key="2">
    <source>
        <dbReference type="ARBA" id="ARBA00022980"/>
    </source>
</evidence>
<proteinExistence type="inferred from homology"/>
<dbReference type="GO" id="GO:1990904">
    <property type="term" value="C:ribonucleoprotein complex"/>
    <property type="evidence" value="ECO:0007669"/>
    <property type="project" value="UniProtKB-KW"/>
</dbReference>
<dbReference type="InterPro" id="IPR020070">
    <property type="entry name" value="Ribosomal_bL9_N"/>
</dbReference>
<dbReference type="Pfam" id="PF01281">
    <property type="entry name" value="Ribosomal_L9_N"/>
    <property type="match status" value="1"/>
</dbReference>
<evidence type="ECO:0000256" key="3">
    <source>
        <dbReference type="ARBA" id="ARBA00023274"/>
    </source>
</evidence>
<dbReference type="InterPro" id="IPR036935">
    <property type="entry name" value="Ribosomal_bL9_N_sf"/>
</dbReference>
<dbReference type="InterPro" id="IPR020594">
    <property type="entry name" value="Ribosomal_bL9_bac/chp"/>
</dbReference>
<dbReference type="NCBIfam" id="TIGR00158">
    <property type="entry name" value="L9"/>
    <property type="match status" value="1"/>
</dbReference>
<gene>
    <name evidence="5" type="ORF">LEA_18447</name>
</gene>
<name>K1RL23_9ZZZZ</name>
<dbReference type="Gene3D" id="3.40.5.10">
    <property type="entry name" value="Ribosomal protein L9, N-terminal domain"/>
    <property type="match status" value="1"/>
</dbReference>
<comment type="caution">
    <text evidence="5">The sequence shown here is derived from an EMBL/GenBank/DDBJ whole genome shotgun (WGS) entry which is preliminary data.</text>
</comment>
<comment type="similarity">
    <text evidence="1">Belongs to the bacterial ribosomal protein bL9 family.</text>
</comment>
<dbReference type="GO" id="GO:0005840">
    <property type="term" value="C:ribosome"/>
    <property type="evidence" value="ECO:0007669"/>
    <property type="project" value="UniProtKB-KW"/>
</dbReference>
<reference evidence="5" key="1">
    <citation type="journal article" date="2013" name="Environ. Microbiol.">
        <title>Microbiota from the distal guts of lean and obese adolescents exhibit partial functional redundancy besides clear differences in community structure.</title>
        <authorList>
            <person name="Ferrer M."/>
            <person name="Ruiz A."/>
            <person name="Lanza F."/>
            <person name="Haange S.B."/>
            <person name="Oberbach A."/>
            <person name="Till H."/>
            <person name="Bargiela R."/>
            <person name="Campoy C."/>
            <person name="Segura M.T."/>
            <person name="Richter M."/>
            <person name="von Bergen M."/>
            <person name="Seifert J."/>
            <person name="Suarez A."/>
        </authorList>
    </citation>
    <scope>NUCLEOTIDE SEQUENCE</scope>
</reference>
<dbReference type="EMBL" id="AJWY01012653">
    <property type="protein sequence ID" value="EKC49337.1"/>
    <property type="molecule type" value="Genomic_DNA"/>
</dbReference>
<protein>
    <submittedName>
        <fullName evidence="5">Ribosomal protein L9</fullName>
    </submittedName>
</protein>
<accession>K1RL23</accession>
<dbReference type="InterPro" id="IPR009027">
    <property type="entry name" value="Ribosomal_bL9/RNase_H1_N"/>
</dbReference>
<feature type="non-terminal residue" evidence="5">
    <location>
        <position position="84"/>
    </location>
</feature>
<organism evidence="5">
    <name type="scientific">human gut metagenome</name>
    <dbReference type="NCBI Taxonomy" id="408170"/>
    <lineage>
        <taxon>unclassified sequences</taxon>
        <taxon>metagenomes</taxon>
        <taxon>organismal metagenomes</taxon>
    </lineage>
</organism>
<keyword evidence="2 5" id="KW-0689">Ribosomal protein</keyword>
<evidence type="ECO:0000313" key="5">
    <source>
        <dbReference type="EMBL" id="EKC49337.1"/>
    </source>
</evidence>
<sequence length="84" mass="9329">MISESLPMAENYINYYIERGTTTMKVILKQDVKSIGKKDEIHEVSDGYARNFLFPRGLAAVADADAVNTARTKSEAKAHHEAEA</sequence>
<keyword evidence="3" id="KW-0687">Ribonucleoprotein</keyword>
<dbReference type="AlphaFoldDB" id="K1RL23"/>
<feature type="domain" description="Ribosomal protein L9" evidence="4">
    <location>
        <begin position="24"/>
        <end position="68"/>
    </location>
</feature>
<dbReference type="GO" id="GO:0003735">
    <property type="term" value="F:structural constituent of ribosome"/>
    <property type="evidence" value="ECO:0007669"/>
    <property type="project" value="InterPro"/>
</dbReference>
<evidence type="ECO:0000259" key="4">
    <source>
        <dbReference type="Pfam" id="PF01281"/>
    </source>
</evidence>
<dbReference type="GO" id="GO:0006412">
    <property type="term" value="P:translation"/>
    <property type="evidence" value="ECO:0007669"/>
    <property type="project" value="InterPro"/>
</dbReference>
<dbReference type="PANTHER" id="PTHR21368">
    <property type="entry name" value="50S RIBOSOMAL PROTEIN L9"/>
    <property type="match status" value="1"/>
</dbReference>
<dbReference type="SUPFAM" id="SSF55658">
    <property type="entry name" value="L9 N-domain-like"/>
    <property type="match status" value="1"/>
</dbReference>
<evidence type="ECO:0000256" key="1">
    <source>
        <dbReference type="ARBA" id="ARBA00010605"/>
    </source>
</evidence>